<evidence type="ECO:0000256" key="6">
    <source>
        <dbReference type="ARBA" id="ARBA00022801"/>
    </source>
</evidence>
<evidence type="ECO:0000256" key="7">
    <source>
        <dbReference type="ARBA" id="ARBA00023211"/>
    </source>
</evidence>
<feature type="binding site" evidence="10">
    <location>
        <position position="128"/>
    </location>
    <ligand>
        <name>Mn(2+)</name>
        <dbReference type="ChEBI" id="CHEBI:29035"/>
        <label>1</label>
    </ligand>
</feature>
<dbReference type="GO" id="GO:0030145">
    <property type="term" value="F:manganese ion binding"/>
    <property type="evidence" value="ECO:0007669"/>
    <property type="project" value="TreeGrafter"/>
</dbReference>
<dbReference type="InterPro" id="IPR006035">
    <property type="entry name" value="Ureohydrolase"/>
</dbReference>
<feature type="binding site" evidence="10">
    <location>
        <position position="130"/>
    </location>
    <ligand>
        <name>Mn(2+)</name>
        <dbReference type="ChEBI" id="CHEBI:29035"/>
        <label>1</label>
    </ligand>
</feature>
<dbReference type="Gene3D" id="3.40.800.10">
    <property type="entry name" value="Ureohydrolase domain"/>
    <property type="match status" value="1"/>
</dbReference>
<dbReference type="SUPFAM" id="SSF52768">
    <property type="entry name" value="Arginase/deacetylase"/>
    <property type="match status" value="1"/>
</dbReference>
<keyword evidence="6 12" id="KW-0378">Hydrolase</keyword>
<dbReference type="FunFam" id="3.40.800.10:FF:000012">
    <property type="entry name" value="Arginase"/>
    <property type="match status" value="1"/>
</dbReference>
<dbReference type="PANTHER" id="PTHR43782">
    <property type="entry name" value="ARGINASE"/>
    <property type="match status" value="1"/>
</dbReference>
<dbReference type="AlphaFoldDB" id="A0A6V8N9Q1"/>
<dbReference type="NCBIfam" id="TIGR01229">
    <property type="entry name" value="rocF_arginase"/>
    <property type="match status" value="1"/>
</dbReference>
<dbReference type="UniPathway" id="UPA00158">
    <property type="reaction ID" value="UER00270"/>
</dbReference>
<dbReference type="EC" id="3.5.3.1" evidence="2 9"/>
<evidence type="ECO:0000256" key="1">
    <source>
        <dbReference type="ARBA" id="ARBA00005098"/>
    </source>
</evidence>
<evidence type="ECO:0000256" key="4">
    <source>
        <dbReference type="ARBA" id="ARBA00022503"/>
    </source>
</evidence>
<reference evidence="15" key="1">
    <citation type="submission" date="2020-06" db="EMBL/GenBank/DDBJ databases">
        <title>Draft genomic sequecing of Geomonas sp. Red745.</title>
        <authorList>
            <person name="Itoh H."/>
            <person name="Xu Z.X."/>
            <person name="Ushijima N."/>
            <person name="Masuda Y."/>
            <person name="Shiratori Y."/>
            <person name="Senoo K."/>
        </authorList>
    </citation>
    <scope>NUCLEOTIDE SEQUENCE [LARGE SCALE GENOMIC DNA]</scope>
    <source>
        <strain evidence="15">Red745</strain>
    </source>
</reference>
<feature type="binding site" evidence="10">
    <location>
        <position position="231"/>
    </location>
    <ligand>
        <name>Mn(2+)</name>
        <dbReference type="ChEBI" id="CHEBI:29035"/>
        <label>1</label>
    </ligand>
</feature>
<dbReference type="PANTHER" id="PTHR43782:SF3">
    <property type="entry name" value="ARGINASE"/>
    <property type="match status" value="1"/>
</dbReference>
<evidence type="ECO:0000256" key="13">
    <source>
        <dbReference type="RuleBase" id="RU361159"/>
    </source>
</evidence>
<evidence type="ECO:0000256" key="5">
    <source>
        <dbReference type="ARBA" id="ARBA00022723"/>
    </source>
</evidence>
<dbReference type="CDD" id="cd09989">
    <property type="entry name" value="Arginase"/>
    <property type="match status" value="1"/>
</dbReference>
<dbReference type="Pfam" id="PF00491">
    <property type="entry name" value="Arginase"/>
    <property type="match status" value="1"/>
</dbReference>
<feature type="binding site" evidence="10">
    <location>
        <position position="104"/>
    </location>
    <ligand>
        <name>Mn(2+)</name>
        <dbReference type="ChEBI" id="CHEBI:29035"/>
        <label>1</label>
    </ligand>
</feature>
<evidence type="ECO:0000313" key="14">
    <source>
        <dbReference type="EMBL" id="GFO69305.1"/>
    </source>
</evidence>
<comment type="cofactor">
    <cofactor evidence="10 13">
        <name>Mn(2+)</name>
        <dbReference type="ChEBI" id="CHEBI:29035"/>
    </cofactor>
    <text evidence="10 13">Binds 2 manganese ions per subunit.</text>
</comment>
<evidence type="ECO:0000256" key="11">
    <source>
        <dbReference type="PROSITE-ProRule" id="PRU00742"/>
    </source>
</evidence>
<sequence>MTDEVGSGKKVRIIGVPVDLGQAQRGVDLGPGALRYAGIADRLSGLGYQVEDQGNLDVPVRDVLGGEREMHYLPSIRRVCDAVYQAGRRAVEDGFLPLFMGGDHSMALGSIGGVTHHEPVGVIWIDAHGDFNTPQTSPSGNIHGMVLAALMGQGFPELVQLGRIGPKLQVSDVVMIGIRELDPQERQRLKESGIATYTMREIDERGMGTVAREAVERLEHVSRLHVSLDLDALDPLEVPGVGTTSPGGLTYREAQLLMEIIADSRRLASLDIVEINPILDQRNQTAKIAVELAASLLGSRIL</sequence>
<dbReference type="GO" id="GO:0004053">
    <property type="term" value="F:arginase activity"/>
    <property type="evidence" value="ECO:0007669"/>
    <property type="project" value="UniProtKB-UniRule"/>
</dbReference>
<evidence type="ECO:0000256" key="12">
    <source>
        <dbReference type="RuleBase" id="RU003684"/>
    </source>
</evidence>
<dbReference type="PROSITE" id="PS51409">
    <property type="entry name" value="ARGINASE_2"/>
    <property type="match status" value="1"/>
</dbReference>
<keyword evidence="7 10" id="KW-0464">Manganese</keyword>
<gene>
    <name evidence="14" type="ORF">GMLC_28840</name>
</gene>
<dbReference type="RefSeq" id="WP_183361871.1">
    <property type="nucleotide sequence ID" value="NZ_BLXZ01000005.1"/>
</dbReference>
<dbReference type="PIRSF" id="PIRSF036979">
    <property type="entry name" value="Arginase"/>
    <property type="match status" value="1"/>
</dbReference>
<dbReference type="GO" id="GO:0000050">
    <property type="term" value="P:urea cycle"/>
    <property type="evidence" value="ECO:0007669"/>
    <property type="project" value="UniProtKB-UniPathway"/>
</dbReference>
<comment type="pathway">
    <text evidence="1">Nitrogen metabolism; urea cycle; L-ornithine and urea from L-arginine: step 1/1.</text>
</comment>
<dbReference type="Proteomes" id="UP000587586">
    <property type="component" value="Unassembled WGS sequence"/>
</dbReference>
<dbReference type="GO" id="GO:0006525">
    <property type="term" value="P:arginine metabolic process"/>
    <property type="evidence" value="ECO:0007669"/>
    <property type="project" value="UniProtKB-KW"/>
</dbReference>
<dbReference type="PRINTS" id="PR00116">
    <property type="entry name" value="ARGINASE"/>
</dbReference>
<evidence type="ECO:0000256" key="2">
    <source>
        <dbReference type="ARBA" id="ARBA00012168"/>
    </source>
</evidence>
<feature type="binding site" evidence="10">
    <location>
        <position position="126"/>
    </location>
    <ligand>
        <name>Mn(2+)</name>
        <dbReference type="ChEBI" id="CHEBI:29035"/>
        <label>2</label>
    </ligand>
</feature>
<proteinExistence type="inferred from homology"/>
<name>A0A6V8N9Q1_9BACT</name>
<comment type="catalytic activity">
    <reaction evidence="8 13">
        <text>L-arginine + H2O = urea + L-ornithine</text>
        <dbReference type="Rhea" id="RHEA:20569"/>
        <dbReference type="ChEBI" id="CHEBI:15377"/>
        <dbReference type="ChEBI" id="CHEBI:16199"/>
        <dbReference type="ChEBI" id="CHEBI:32682"/>
        <dbReference type="ChEBI" id="CHEBI:46911"/>
        <dbReference type="EC" id="3.5.3.1"/>
    </reaction>
</comment>
<protein>
    <recommendedName>
        <fullName evidence="3 9">Arginase</fullName>
        <ecNumber evidence="2 9">3.5.3.1</ecNumber>
    </recommendedName>
</protein>
<evidence type="ECO:0000313" key="15">
    <source>
        <dbReference type="Proteomes" id="UP000587586"/>
    </source>
</evidence>
<keyword evidence="5 10" id="KW-0479">Metal-binding</keyword>
<dbReference type="EMBL" id="BLXZ01000005">
    <property type="protein sequence ID" value="GFO69305.1"/>
    <property type="molecule type" value="Genomic_DNA"/>
</dbReference>
<evidence type="ECO:0000256" key="3">
    <source>
        <dbReference type="ARBA" id="ARBA00018123"/>
    </source>
</evidence>
<evidence type="ECO:0000256" key="9">
    <source>
        <dbReference type="NCBIfam" id="TIGR01229"/>
    </source>
</evidence>
<feature type="binding site" evidence="10">
    <location>
        <position position="229"/>
    </location>
    <ligand>
        <name>Mn(2+)</name>
        <dbReference type="ChEBI" id="CHEBI:29035"/>
        <label>1</label>
    </ligand>
</feature>
<organism evidence="14 15">
    <name type="scientific">Geomonas limicola</name>
    <dbReference type="NCBI Taxonomy" id="2740186"/>
    <lineage>
        <taxon>Bacteria</taxon>
        <taxon>Pseudomonadati</taxon>
        <taxon>Thermodesulfobacteriota</taxon>
        <taxon>Desulfuromonadia</taxon>
        <taxon>Geobacterales</taxon>
        <taxon>Geobacteraceae</taxon>
        <taxon>Geomonas</taxon>
    </lineage>
</organism>
<dbReference type="PROSITE" id="PS01053">
    <property type="entry name" value="ARGINASE_1"/>
    <property type="match status" value="1"/>
</dbReference>
<accession>A0A6V8N9Q1</accession>
<comment type="similarity">
    <text evidence="11 12">Belongs to the arginase family.</text>
</comment>
<dbReference type="GO" id="GO:0005737">
    <property type="term" value="C:cytoplasm"/>
    <property type="evidence" value="ECO:0007669"/>
    <property type="project" value="TreeGrafter"/>
</dbReference>
<evidence type="ECO:0000256" key="10">
    <source>
        <dbReference type="PIRSR" id="PIRSR036979-1"/>
    </source>
</evidence>
<comment type="caution">
    <text evidence="14">The sequence shown here is derived from an EMBL/GenBank/DDBJ whole genome shotgun (WGS) entry which is preliminary data.</text>
</comment>
<dbReference type="InterPro" id="IPR014033">
    <property type="entry name" value="Arginase"/>
</dbReference>
<dbReference type="InterPro" id="IPR023696">
    <property type="entry name" value="Ureohydrolase_dom_sf"/>
</dbReference>
<keyword evidence="15" id="KW-1185">Reference proteome</keyword>
<keyword evidence="4 13" id="KW-0056">Arginine metabolism</keyword>
<dbReference type="InterPro" id="IPR020855">
    <property type="entry name" value="Ureohydrolase_Mn_BS"/>
</dbReference>
<evidence type="ECO:0000256" key="8">
    <source>
        <dbReference type="ARBA" id="ARBA00047391"/>
    </source>
</evidence>